<dbReference type="Proteomes" id="UP000178068">
    <property type="component" value="Unassembled WGS sequence"/>
</dbReference>
<name>A0A1G1WRV5_9BACT</name>
<feature type="domain" description="FAD/NAD(P)-binding" evidence="6">
    <location>
        <begin position="10"/>
        <end position="203"/>
    </location>
</feature>
<dbReference type="PROSITE" id="PS00573">
    <property type="entry name" value="PYRIDINE_REDOX_2"/>
    <property type="match status" value="1"/>
</dbReference>
<protein>
    <recommendedName>
        <fullName evidence="6">FAD/NAD(P)-binding domain-containing protein</fullName>
    </recommendedName>
</protein>
<evidence type="ECO:0000256" key="2">
    <source>
        <dbReference type="ARBA" id="ARBA00022827"/>
    </source>
</evidence>
<evidence type="ECO:0000313" key="7">
    <source>
        <dbReference type="EMBL" id="OGY29897.1"/>
    </source>
</evidence>
<reference evidence="7 8" key="1">
    <citation type="journal article" date="2016" name="Nat. Commun.">
        <title>Thousands of microbial genomes shed light on interconnected biogeochemical processes in an aquifer system.</title>
        <authorList>
            <person name="Anantharaman K."/>
            <person name="Brown C.T."/>
            <person name="Hug L.A."/>
            <person name="Sharon I."/>
            <person name="Castelle C.J."/>
            <person name="Probst A.J."/>
            <person name="Thomas B.C."/>
            <person name="Singh A."/>
            <person name="Wilkins M.J."/>
            <person name="Karaoz U."/>
            <person name="Brodie E.L."/>
            <person name="Williams K.H."/>
            <person name="Hubbard S.S."/>
            <person name="Banfield J.F."/>
        </authorList>
    </citation>
    <scope>NUCLEOTIDE SEQUENCE [LARGE SCALE GENOMIC DNA]</scope>
</reference>
<evidence type="ECO:0000256" key="3">
    <source>
        <dbReference type="ARBA" id="ARBA00023002"/>
    </source>
</evidence>
<dbReference type="SUPFAM" id="SSF51905">
    <property type="entry name" value="FAD/NAD(P)-binding domain"/>
    <property type="match status" value="1"/>
</dbReference>
<dbReference type="InterPro" id="IPR008255">
    <property type="entry name" value="Pyr_nucl-diS_OxRdtase_2_AS"/>
</dbReference>
<keyword evidence="1" id="KW-0285">Flavoprotein</keyword>
<keyword evidence="4" id="KW-1015">Disulfide bond</keyword>
<comment type="caution">
    <text evidence="7">The sequence shown here is derived from an EMBL/GenBank/DDBJ whole genome shotgun (WGS) entry which is preliminary data.</text>
</comment>
<evidence type="ECO:0000259" key="6">
    <source>
        <dbReference type="Pfam" id="PF07992"/>
    </source>
</evidence>
<dbReference type="InterPro" id="IPR036188">
    <property type="entry name" value="FAD/NAD-bd_sf"/>
</dbReference>
<evidence type="ECO:0000313" key="8">
    <source>
        <dbReference type="Proteomes" id="UP000178068"/>
    </source>
</evidence>
<dbReference type="InterPro" id="IPR050097">
    <property type="entry name" value="Ferredoxin-NADP_redctase_2"/>
</dbReference>
<gene>
    <name evidence="7" type="ORF">A3F35_00460</name>
</gene>
<evidence type="ECO:0000256" key="5">
    <source>
        <dbReference type="ARBA" id="ARBA00023284"/>
    </source>
</evidence>
<keyword evidence="5" id="KW-0676">Redox-active center</keyword>
<dbReference type="Gene3D" id="3.50.50.60">
    <property type="entry name" value="FAD/NAD(P)-binding domain"/>
    <property type="match status" value="2"/>
</dbReference>
<dbReference type="Pfam" id="PF07992">
    <property type="entry name" value="Pyr_redox_2"/>
    <property type="match status" value="1"/>
</dbReference>
<keyword evidence="3" id="KW-0560">Oxidoreductase</keyword>
<dbReference type="PANTHER" id="PTHR48105">
    <property type="entry name" value="THIOREDOXIN REDUCTASE 1-RELATED-RELATED"/>
    <property type="match status" value="1"/>
</dbReference>
<proteinExistence type="predicted"/>
<evidence type="ECO:0000256" key="4">
    <source>
        <dbReference type="ARBA" id="ARBA00023157"/>
    </source>
</evidence>
<dbReference type="GO" id="GO:0016668">
    <property type="term" value="F:oxidoreductase activity, acting on a sulfur group of donors, NAD(P) as acceptor"/>
    <property type="evidence" value="ECO:0007669"/>
    <property type="project" value="UniProtKB-ARBA"/>
</dbReference>
<dbReference type="PRINTS" id="PR00469">
    <property type="entry name" value="PNDRDTASEII"/>
</dbReference>
<organism evidence="7 8">
    <name type="scientific">Candidatus Woykebacteria bacterium RIFCSPHIGHO2_12_FULL_45_10</name>
    <dbReference type="NCBI Taxonomy" id="1802603"/>
    <lineage>
        <taxon>Bacteria</taxon>
        <taxon>Candidatus Woykeibacteriota</taxon>
    </lineage>
</organism>
<dbReference type="InterPro" id="IPR023753">
    <property type="entry name" value="FAD/NAD-binding_dom"/>
</dbReference>
<evidence type="ECO:0000256" key="1">
    <source>
        <dbReference type="ARBA" id="ARBA00022630"/>
    </source>
</evidence>
<accession>A0A1G1WRV5</accession>
<dbReference type="EMBL" id="MHCZ01000018">
    <property type="protein sequence ID" value="OGY29897.1"/>
    <property type="molecule type" value="Genomic_DNA"/>
</dbReference>
<dbReference type="STRING" id="1802603.A3F35_00460"/>
<dbReference type="PRINTS" id="PR00368">
    <property type="entry name" value="FADPNR"/>
</dbReference>
<sequence length="222" mass="24201">MQPFALETASQKFLARTIILATGSSAKWLGLESEQRLRAKGVSACAVCDGPFFRDKVVAVVGGGDAALREATFLSRLCSKVYVIHRRDKLRAFQALQDKAKKDPRIEFILNSTVEEVLGDDKVAAVKIKNTQNGATRDLEIQGLFIAIGHKPNTDFLRGVVDLDEKGYIVLKEKNHTSVPGIFAAGDVHDWRYQQAVTAAGAGCMAALDAEEYLGAHELKRG</sequence>
<keyword evidence="2" id="KW-0274">FAD</keyword>
<dbReference type="AlphaFoldDB" id="A0A1G1WRV5"/>